<feature type="transmembrane region" description="Helical" evidence="5">
    <location>
        <begin position="94"/>
        <end position="114"/>
    </location>
</feature>
<dbReference type="InterPro" id="IPR050549">
    <property type="entry name" value="MFS_Trehalose_Transporter"/>
</dbReference>
<feature type="transmembrane region" description="Helical" evidence="5">
    <location>
        <begin position="65"/>
        <end position="87"/>
    </location>
</feature>
<keyword evidence="2 5" id="KW-0812">Transmembrane</keyword>
<feature type="transmembrane region" description="Helical" evidence="5">
    <location>
        <begin position="433"/>
        <end position="454"/>
    </location>
</feature>
<name>A0AAV7JEP1_9METZ</name>
<reference evidence="7 8" key="1">
    <citation type="journal article" date="2023" name="BMC Biol.">
        <title>The compact genome of the sponge Oopsacas minuta (Hexactinellida) is lacking key metazoan core genes.</title>
        <authorList>
            <person name="Santini S."/>
            <person name="Schenkelaars Q."/>
            <person name="Jourda C."/>
            <person name="Duchesne M."/>
            <person name="Belahbib H."/>
            <person name="Rocher C."/>
            <person name="Selva M."/>
            <person name="Riesgo A."/>
            <person name="Vervoort M."/>
            <person name="Leys S.P."/>
            <person name="Kodjabachian L."/>
            <person name="Le Bivic A."/>
            <person name="Borchiellini C."/>
            <person name="Claverie J.M."/>
            <person name="Renard E."/>
        </authorList>
    </citation>
    <scope>NUCLEOTIDE SEQUENCE [LARGE SCALE GENOMIC DNA]</scope>
    <source>
        <strain evidence="7">SPO-2</strain>
    </source>
</reference>
<feature type="transmembrane region" description="Helical" evidence="5">
    <location>
        <begin position="326"/>
        <end position="347"/>
    </location>
</feature>
<dbReference type="AlphaFoldDB" id="A0AAV7JEP1"/>
<gene>
    <name evidence="7" type="ORF">LOD99_8945</name>
</gene>
<dbReference type="GO" id="GO:0022857">
    <property type="term" value="F:transmembrane transporter activity"/>
    <property type="evidence" value="ECO:0007669"/>
    <property type="project" value="InterPro"/>
</dbReference>
<dbReference type="SUPFAM" id="SSF103473">
    <property type="entry name" value="MFS general substrate transporter"/>
    <property type="match status" value="1"/>
</dbReference>
<accession>A0AAV7JEP1</accession>
<evidence type="ECO:0000259" key="6">
    <source>
        <dbReference type="PROSITE" id="PS50850"/>
    </source>
</evidence>
<sequence>MADVSVESQPLIPARRIHYSKLRSYLIQFVSINALCLGYILYGWVISFTSPTESELMSIGLFNTLSFSLFSSLSLFGFSSFITSLFAKQWSCKFILMITTLCGGLGWILIIISNDIYSMILGRVLTGVHIGACMGLSMSYMVEVCNEKQQRFYGALILLPSAVALVFLYLLANYFSYRWLGVFGLIGIVLQAVLLMFSPQSPTWLLYMGFNLSAKETMIWIHGEDFDVEGEVKRIEQQISKSNEQNSYLSLSGFCRWKTIRPILIACSLQGFKGFSGQPVYYSYAASLFSRTSFNPDISALPYPILLSVGTLISVLLASHVSRKKILLVTTFMQAIANFTFFLYFMLSTHITVCTGSGSIPCVLLSIWPILSLCLYSLFYTIGWGTIAWTVYADIFDPNYKEVSAGIVTLFYALVMTCIVFIFPNFIASFGEWPFFLLLTLECVAGLCFEYFIFK</sequence>
<protein>
    <recommendedName>
        <fullName evidence="6">Major facilitator superfamily (MFS) profile domain-containing protein</fullName>
    </recommendedName>
</protein>
<evidence type="ECO:0000256" key="3">
    <source>
        <dbReference type="ARBA" id="ARBA00022989"/>
    </source>
</evidence>
<keyword evidence="3 5" id="KW-1133">Transmembrane helix</keyword>
<feature type="transmembrane region" description="Helical" evidence="5">
    <location>
        <begin position="367"/>
        <end position="391"/>
    </location>
</feature>
<dbReference type="EMBL" id="JAKMXF010000347">
    <property type="protein sequence ID" value="KAI6647021.1"/>
    <property type="molecule type" value="Genomic_DNA"/>
</dbReference>
<evidence type="ECO:0000256" key="5">
    <source>
        <dbReference type="SAM" id="Phobius"/>
    </source>
</evidence>
<organism evidence="7 8">
    <name type="scientific">Oopsacas minuta</name>
    <dbReference type="NCBI Taxonomy" id="111878"/>
    <lineage>
        <taxon>Eukaryota</taxon>
        <taxon>Metazoa</taxon>
        <taxon>Porifera</taxon>
        <taxon>Hexactinellida</taxon>
        <taxon>Hexasterophora</taxon>
        <taxon>Lyssacinosida</taxon>
        <taxon>Leucopsacidae</taxon>
        <taxon>Oopsacas</taxon>
    </lineage>
</organism>
<feature type="transmembrane region" description="Helical" evidence="5">
    <location>
        <begin position="152"/>
        <end position="171"/>
    </location>
</feature>
<dbReference type="InterPro" id="IPR036259">
    <property type="entry name" value="MFS_trans_sf"/>
</dbReference>
<dbReference type="Proteomes" id="UP001165289">
    <property type="component" value="Unassembled WGS sequence"/>
</dbReference>
<keyword evidence="4 5" id="KW-0472">Membrane</keyword>
<feature type="transmembrane region" description="Helical" evidence="5">
    <location>
        <begin position="25"/>
        <end position="45"/>
    </location>
</feature>
<dbReference type="PROSITE" id="PS50850">
    <property type="entry name" value="MFS"/>
    <property type="match status" value="1"/>
</dbReference>
<feature type="transmembrane region" description="Helical" evidence="5">
    <location>
        <begin position="120"/>
        <end position="140"/>
    </location>
</feature>
<evidence type="ECO:0000313" key="8">
    <source>
        <dbReference type="Proteomes" id="UP001165289"/>
    </source>
</evidence>
<feature type="transmembrane region" description="Helical" evidence="5">
    <location>
        <begin position="177"/>
        <end position="197"/>
    </location>
</feature>
<comment type="subcellular location">
    <subcellularLocation>
        <location evidence="1">Membrane</location>
        <topology evidence="1">Multi-pass membrane protein</topology>
    </subcellularLocation>
</comment>
<dbReference type="InterPro" id="IPR003663">
    <property type="entry name" value="Sugar/inositol_transpt"/>
</dbReference>
<dbReference type="InterPro" id="IPR020846">
    <property type="entry name" value="MFS_dom"/>
</dbReference>
<dbReference type="Gene3D" id="1.20.1250.20">
    <property type="entry name" value="MFS general substrate transporter like domains"/>
    <property type="match status" value="1"/>
</dbReference>
<evidence type="ECO:0000256" key="1">
    <source>
        <dbReference type="ARBA" id="ARBA00004141"/>
    </source>
</evidence>
<feature type="transmembrane region" description="Helical" evidence="5">
    <location>
        <begin position="300"/>
        <end position="319"/>
    </location>
</feature>
<feature type="domain" description="Major facilitator superfamily (MFS) profile" evidence="6">
    <location>
        <begin position="26"/>
        <end position="455"/>
    </location>
</feature>
<evidence type="ECO:0000313" key="7">
    <source>
        <dbReference type="EMBL" id="KAI6647021.1"/>
    </source>
</evidence>
<evidence type="ECO:0000256" key="2">
    <source>
        <dbReference type="ARBA" id="ARBA00022692"/>
    </source>
</evidence>
<comment type="caution">
    <text evidence="7">The sequence shown here is derived from an EMBL/GenBank/DDBJ whole genome shotgun (WGS) entry which is preliminary data.</text>
</comment>
<keyword evidence="8" id="KW-1185">Reference proteome</keyword>
<dbReference type="InterPro" id="IPR005828">
    <property type="entry name" value="MFS_sugar_transport-like"/>
</dbReference>
<feature type="transmembrane region" description="Helical" evidence="5">
    <location>
        <begin position="403"/>
        <end position="427"/>
    </location>
</feature>
<proteinExistence type="predicted"/>
<dbReference type="GO" id="GO:0016020">
    <property type="term" value="C:membrane"/>
    <property type="evidence" value="ECO:0007669"/>
    <property type="project" value="UniProtKB-SubCell"/>
</dbReference>
<dbReference type="Pfam" id="PF00083">
    <property type="entry name" value="Sugar_tr"/>
    <property type="match status" value="1"/>
</dbReference>
<dbReference type="PRINTS" id="PR00171">
    <property type="entry name" value="SUGRTRNSPORT"/>
</dbReference>
<evidence type="ECO:0000256" key="4">
    <source>
        <dbReference type="ARBA" id="ARBA00023136"/>
    </source>
</evidence>
<dbReference type="PANTHER" id="PTHR48021:SF1">
    <property type="entry name" value="GH07001P-RELATED"/>
    <property type="match status" value="1"/>
</dbReference>
<dbReference type="PANTHER" id="PTHR48021">
    <property type="match status" value="1"/>
</dbReference>